<accession>A0A0E9RQ82</accession>
<feature type="transmembrane region" description="Helical" evidence="1">
    <location>
        <begin position="20"/>
        <end position="38"/>
    </location>
</feature>
<protein>
    <submittedName>
        <fullName evidence="2">Uncharacterized protein</fullName>
    </submittedName>
</protein>
<keyword evidence="1" id="KW-1133">Transmembrane helix</keyword>
<organism evidence="2">
    <name type="scientific">Anguilla anguilla</name>
    <name type="common">European freshwater eel</name>
    <name type="synonym">Muraena anguilla</name>
    <dbReference type="NCBI Taxonomy" id="7936"/>
    <lineage>
        <taxon>Eukaryota</taxon>
        <taxon>Metazoa</taxon>
        <taxon>Chordata</taxon>
        <taxon>Craniata</taxon>
        <taxon>Vertebrata</taxon>
        <taxon>Euteleostomi</taxon>
        <taxon>Actinopterygii</taxon>
        <taxon>Neopterygii</taxon>
        <taxon>Teleostei</taxon>
        <taxon>Anguilliformes</taxon>
        <taxon>Anguillidae</taxon>
        <taxon>Anguilla</taxon>
    </lineage>
</organism>
<proteinExistence type="predicted"/>
<evidence type="ECO:0000313" key="2">
    <source>
        <dbReference type="EMBL" id="JAH30982.1"/>
    </source>
</evidence>
<evidence type="ECO:0000256" key="1">
    <source>
        <dbReference type="SAM" id="Phobius"/>
    </source>
</evidence>
<dbReference type="AlphaFoldDB" id="A0A0E9RQ82"/>
<keyword evidence="1" id="KW-0472">Membrane</keyword>
<reference evidence="2" key="2">
    <citation type="journal article" date="2015" name="Fish Shellfish Immunol.">
        <title>Early steps in the European eel (Anguilla anguilla)-Vibrio vulnificus interaction in the gills: Role of the RtxA13 toxin.</title>
        <authorList>
            <person name="Callol A."/>
            <person name="Pajuelo D."/>
            <person name="Ebbesson L."/>
            <person name="Teles M."/>
            <person name="MacKenzie S."/>
            <person name="Amaro C."/>
        </authorList>
    </citation>
    <scope>NUCLEOTIDE SEQUENCE</scope>
</reference>
<sequence>MIESQTCFVLSSRKKFRKKLSVFNNLIRWLLIYLWLSFDRESYI</sequence>
<keyword evidence="1" id="KW-0812">Transmembrane</keyword>
<reference evidence="2" key="1">
    <citation type="submission" date="2014-11" db="EMBL/GenBank/DDBJ databases">
        <authorList>
            <person name="Amaro Gonzalez C."/>
        </authorList>
    </citation>
    <scope>NUCLEOTIDE SEQUENCE</scope>
</reference>
<name>A0A0E9RQ82_ANGAN</name>
<dbReference type="EMBL" id="GBXM01077595">
    <property type="protein sequence ID" value="JAH30982.1"/>
    <property type="molecule type" value="Transcribed_RNA"/>
</dbReference>